<feature type="compositionally biased region" description="Polar residues" evidence="1">
    <location>
        <begin position="664"/>
        <end position="673"/>
    </location>
</feature>
<name>A9V172_MONBE</name>
<dbReference type="AlphaFoldDB" id="A9V172"/>
<keyword evidence="3" id="KW-1185">Reference proteome</keyword>
<dbReference type="InParanoid" id="A9V172"/>
<sequence length="673" mass="74902">MPIDTPSNGKTRQNVRTHITACQRRYAMHASPRRGKARCFRVSNHDDDDDDDKDDDDEDKDDDDDDDDEDKDHHTALKSHFTVNSAKLPSCLAKLEQLRAVHVSIRFSVYNGKVQVTCIHLIKLLNCTRAKAMLSSFTPAKRSKVLKDTLDAPVFKSADGDKDLTLAVLKRAVAHAENYGVHGEGVVAGVNITRQGAEATTRAMCGLGDFKGIKWWWDADFNKFILTCADKYVHGSATTECGVQTALISKAHNKKTGKPGRLQYYSDTLLEPTPFGPDGAILVKDSKGTPHPLLILELEYGNRDAASMKRQVTQYFDTFKDSLRFLIIIKVYHTFDLEPAVDEAAHFRAGVVVYQRPSESHEVTVALSWDVGTQPLTQQAKSAWRNGDFSITLDAWTRKAGKVDPGDHDALYLRYTDDNDMNITLPSFVFRALKFEEDNANLVRRIDAAIEERNGEDVYDIKEIMSVAYSNLLHETRYRRQAYALLRQMSIESATRDALVKGLRSGSCHPSTAIYEAIIHIKGGEDQGRAFYAQNPFPLEFKLSQNQESSWAFNAESAATEANANDAAQSDEEDGTQNNARNRACSRATKHAMVGEFRKKQSPMPHCASGSVQLSGKSTRKKSIEGLVPPDKRQVHEELEPPGSSVQRRVMRAARLHQPKATKGASQGSASSQ</sequence>
<evidence type="ECO:0000313" key="3">
    <source>
        <dbReference type="Proteomes" id="UP000001357"/>
    </source>
</evidence>
<dbReference type="EMBL" id="CH991553">
    <property type="protein sequence ID" value="EDQ88880.1"/>
    <property type="molecule type" value="Genomic_DNA"/>
</dbReference>
<proteinExistence type="predicted"/>
<feature type="compositionally biased region" description="Basic and acidic residues" evidence="1">
    <location>
        <begin position="630"/>
        <end position="639"/>
    </location>
</feature>
<feature type="compositionally biased region" description="Acidic residues" evidence="1">
    <location>
        <begin position="46"/>
        <end position="70"/>
    </location>
</feature>
<evidence type="ECO:0000256" key="1">
    <source>
        <dbReference type="SAM" id="MobiDB-lite"/>
    </source>
</evidence>
<protein>
    <submittedName>
        <fullName evidence="2">Uncharacterized protein</fullName>
    </submittedName>
</protein>
<feature type="compositionally biased region" description="Basic residues" evidence="1">
    <location>
        <begin position="649"/>
        <end position="660"/>
    </location>
</feature>
<feature type="region of interest" description="Disordered" evidence="1">
    <location>
        <begin position="23"/>
        <end position="73"/>
    </location>
</feature>
<accession>A9V172</accession>
<feature type="compositionally biased region" description="Low complexity" evidence="1">
    <location>
        <begin position="556"/>
        <end position="568"/>
    </location>
</feature>
<gene>
    <name evidence="2" type="ORF">MONBRDRAFT_8812</name>
</gene>
<evidence type="ECO:0000313" key="2">
    <source>
        <dbReference type="EMBL" id="EDQ88880.1"/>
    </source>
</evidence>
<feature type="region of interest" description="Disordered" evidence="1">
    <location>
        <begin position="597"/>
        <end position="673"/>
    </location>
</feature>
<dbReference type="Proteomes" id="UP000001357">
    <property type="component" value="Unassembled WGS sequence"/>
</dbReference>
<organism evidence="2 3">
    <name type="scientific">Monosiga brevicollis</name>
    <name type="common">Choanoflagellate</name>
    <dbReference type="NCBI Taxonomy" id="81824"/>
    <lineage>
        <taxon>Eukaryota</taxon>
        <taxon>Choanoflagellata</taxon>
        <taxon>Craspedida</taxon>
        <taxon>Salpingoecidae</taxon>
        <taxon>Monosiga</taxon>
    </lineage>
</organism>
<dbReference type="RefSeq" id="XP_001746493.1">
    <property type="nucleotide sequence ID" value="XM_001746441.1"/>
</dbReference>
<dbReference type="GeneID" id="5891731"/>
<reference evidence="2 3" key="1">
    <citation type="journal article" date="2008" name="Nature">
        <title>The genome of the choanoflagellate Monosiga brevicollis and the origin of metazoans.</title>
        <authorList>
            <consortium name="JGI Sequencing"/>
            <person name="King N."/>
            <person name="Westbrook M.J."/>
            <person name="Young S.L."/>
            <person name="Kuo A."/>
            <person name="Abedin M."/>
            <person name="Chapman J."/>
            <person name="Fairclough S."/>
            <person name="Hellsten U."/>
            <person name="Isogai Y."/>
            <person name="Letunic I."/>
            <person name="Marr M."/>
            <person name="Pincus D."/>
            <person name="Putnam N."/>
            <person name="Rokas A."/>
            <person name="Wright K.J."/>
            <person name="Zuzow R."/>
            <person name="Dirks W."/>
            <person name="Good M."/>
            <person name="Goodstein D."/>
            <person name="Lemons D."/>
            <person name="Li W."/>
            <person name="Lyons J.B."/>
            <person name="Morris A."/>
            <person name="Nichols S."/>
            <person name="Richter D.J."/>
            <person name="Salamov A."/>
            <person name="Bork P."/>
            <person name="Lim W.A."/>
            <person name="Manning G."/>
            <person name="Miller W.T."/>
            <person name="McGinnis W."/>
            <person name="Shapiro H."/>
            <person name="Tjian R."/>
            <person name="Grigoriev I.V."/>
            <person name="Rokhsar D."/>
        </authorList>
    </citation>
    <scope>NUCLEOTIDE SEQUENCE [LARGE SCALE GENOMIC DNA]</scope>
    <source>
        <strain evidence="3">MX1 / ATCC 50154</strain>
    </source>
</reference>
<feature type="region of interest" description="Disordered" evidence="1">
    <location>
        <begin position="556"/>
        <end position="583"/>
    </location>
</feature>
<dbReference type="KEGG" id="mbr:MONBRDRAFT_8812"/>